<reference evidence="1 2" key="1">
    <citation type="journal article" date="2012" name="New Phytol.">
        <title>Insight into trade-off between wood decay and parasitism from the genome of a fungal forest pathogen.</title>
        <authorList>
            <person name="Olson A."/>
            <person name="Aerts A."/>
            <person name="Asiegbu F."/>
            <person name="Belbahri L."/>
            <person name="Bouzid O."/>
            <person name="Broberg A."/>
            <person name="Canback B."/>
            <person name="Coutinho P.M."/>
            <person name="Cullen D."/>
            <person name="Dalman K."/>
            <person name="Deflorio G."/>
            <person name="van Diepen L.T."/>
            <person name="Dunand C."/>
            <person name="Duplessis S."/>
            <person name="Durling M."/>
            <person name="Gonthier P."/>
            <person name="Grimwood J."/>
            <person name="Fossdal C.G."/>
            <person name="Hansson D."/>
            <person name="Henrissat B."/>
            <person name="Hietala A."/>
            <person name="Himmelstrand K."/>
            <person name="Hoffmeister D."/>
            <person name="Hogberg N."/>
            <person name="James T.Y."/>
            <person name="Karlsson M."/>
            <person name="Kohler A."/>
            <person name="Kues U."/>
            <person name="Lee Y.H."/>
            <person name="Lin Y.C."/>
            <person name="Lind M."/>
            <person name="Lindquist E."/>
            <person name="Lombard V."/>
            <person name="Lucas S."/>
            <person name="Lunden K."/>
            <person name="Morin E."/>
            <person name="Murat C."/>
            <person name="Park J."/>
            <person name="Raffaello T."/>
            <person name="Rouze P."/>
            <person name="Salamov A."/>
            <person name="Schmutz J."/>
            <person name="Solheim H."/>
            <person name="Stahlberg J."/>
            <person name="Velez H."/>
            <person name="de Vries R.P."/>
            <person name="Wiebenga A."/>
            <person name="Woodward S."/>
            <person name="Yakovlev I."/>
            <person name="Garbelotto M."/>
            <person name="Martin F."/>
            <person name="Grigoriev I.V."/>
            <person name="Stenlid J."/>
        </authorList>
    </citation>
    <scope>NUCLEOTIDE SEQUENCE [LARGE SCALE GENOMIC DNA]</scope>
    <source>
        <strain evidence="1 2">TC 32-1</strain>
    </source>
</reference>
<keyword evidence="2" id="KW-1185">Reference proteome</keyword>
<proteinExistence type="predicted"/>
<name>W4JQ69_HETIT</name>
<dbReference type="AlphaFoldDB" id="W4JQ69"/>
<dbReference type="InParanoid" id="W4JQ69"/>
<dbReference type="KEGG" id="hir:HETIRDRAFT_332054"/>
<dbReference type="EMBL" id="KI925467">
    <property type="protein sequence ID" value="ETW75026.1"/>
    <property type="molecule type" value="Genomic_DNA"/>
</dbReference>
<accession>W4JQ69</accession>
<gene>
    <name evidence="1" type="ORF">HETIRDRAFT_332054</name>
</gene>
<dbReference type="Proteomes" id="UP000030671">
    <property type="component" value="Unassembled WGS sequence"/>
</dbReference>
<dbReference type="RefSeq" id="XP_009553477.1">
    <property type="nucleotide sequence ID" value="XM_009555182.1"/>
</dbReference>
<sequence>YSPLQLGAALQPFPERLFHRVSQLRRSCVMSLTLRTKLHVELLTAFLNARGPRAILSSDSYPLDHSPVVIELLFGTVSVPVASLSLRSTPTPCLTPHSLSLPSPLSIIATTLPGPRRPRPGFVSKACGFWSLVMRQPLLARRRSLLTQGRWQSGRGMLRRLLVRSYFQLRTSSEALRTTPSLFGPH</sequence>
<evidence type="ECO:0000313" key="2">
    <source>
        <dbReference type="Proteomes" id="UP000030671"/>
    </source>
</evidence>
<evidence type="ECO:0000313" key="1">
    <source>
        <dbReference type="EMBL" id="ETW75026.1"/>
    </source>
</evidence>
<dbReference type="GeneID" id="20671699"/>
<feature type="non-terminal residue" evidence="1">
    <location>
        <position position="1"/>
    </location>
</feature>
<organism evidence="1 2">
    <name type="scientific">Heterobasidion irregulare (strain TC 32-1)</name>
    <dbReference type="NCBI Taxonomy" id="747525"/>
    <lineage>
        <taxon>Eukaryota</taxon>
        <taxon>Fungi</taxon>
        <taxon>Dikarya</taxon>
        <taxon>Basidiomycota</taxon>
        <taxon>Agaricomycotina</taxon>
        <taxon>Agaricomycetes</taxon>
        <taxon>Russulales</taxon>
        <taxon>Bondarzewiaceae</taxon>
        <taxon>Heterobasidion</taxon>
        <taxon>Heterobasidion annosum species complex</taxon>
    </lineage>
</organism>
<dbReference type="HOGENOM" id="CLU_091772_0_0_1"/>
<protein>
    <submittedName>
        <fullName evidence="1">Uncharacterized protein</fullName>
    </submittedName>
</protein>